<proteinExistence type="predicted"/>
<reference evidence="1 2" key="1">
    <citation type="submission" date="2017-09" db="EMBL/GenBank/DDBJ databases">
        <title>Depth-based differentiation of microbial function through sediment-hosted aquifers and enrichment of novel symbionts in the deep terrestrial subsurface.</title>
        <authorList>
            <person name="Probst A.J."/>
            <person name="Ladd B."/>
            <person name="Jarett J.K."/>
            <person name="Geller-Mcgrath D.E."/>
            <person name="Sieber C.M."/>
            <person name="Emerson J.B."/>
            <person name="Anantharaman K."/>
            <person name="Thomas B.C."/>
            <person name="Malmstrom R."/>
            <person name="Stieglmeier M."/>
            <person name="Klingl A."/>
            <person name="Woyke T."/>
            <person name="Ryan C.M."/>
            <person name="Banfield J.F."/>
        </authorList>
    </citation>
    <scope>NUCLEOTIDE SEQUENCE [LARGE SCALE GENOMIC DNA]</scope>
    <source>
        <strain evidence="1">CG17_big_fil_post_rev_8_21_14_2_50_48_46</strain>
    </source>
</reference>
<protein>
    <submittedName>
        <fullName evidence="1">Uncharacterized protein</fullName>
    </submittedName>
</protein>
<gene>
    <name evidence="1" type="ORF">COW36_03050</name>
</gene>
<dbReference type="EMBL" id="PFFQ01000006">
    <property type="protein sequence ID" value="PIW19104.1"/>
    <property type="molecule type" value="Genomic_DNA"/>
</dbReference>
<sequence length="75" mass="8941">MEIIPEYDFLNRYSWFSQDLADILLNWLLTKVQPDQRTILVIDELYPLWVHQVKPYGQMKTVEMASFEGLLRGHS</sequence>
<organism evidence="1 2">
    <name type="scientific">bacterium (Candidatus Blackallbacteria) CG17_big_fil_post_rev_8_21_14_2_50_48_46</name>
    <dbReference type="NCBI Taxonomy" id="2014261"/>
    <lineage>
        <taxon>Bacteria</taxon>
        <taxon>Candidatus Blackallbacteria</taxon>
    </lineage>
</organism>
<comment type="caution">
    <text evidence="1">The sequence shown here is derived from an EMBL/GenBank/DDBJ whole genome shotgun (WGS) entry which is preliminary data.</text>
</comment>
<accession>A0A2M7GAI4</accession>
<name>A0A2M7GAI4_9BACT</name>
<evidence type="ECO:0000313" key="2">
    <source>
        <dbReference type="Proteomes" id="UP000231019"/>
    </source>
</evidence>
<dbReference type="Proteomes" id="UP000231019">
    <property type="component" value="Unassembled WGS sequence"/>
</dbReference>
<dbReference type="AlphaFoldDB" id="A0A2M7GAI4"/>
<evidence type="ECO:0000313" key="1">
    <source>
        <dbReference type="EMBL" id="PIW19104.1"/>
    </source>
</evidence>